<gene>
    <name evidence="2" type="ORF">M569_00462</name>
</gene>
<dbReference type="EMBL" id="AUSU01000120">
    <property type="protein sequence ID" value="EPS74296.1"/>
    <property type="molecule type" value="Genomic_DNA"/>
</dbReference>
<keyword evidence="3" id="KW-1185">Reference proteome</keyword>
<proteinExistence type="predicted"/>
<organism evidence="2 3">
    <name type="scientific">Genlisea aurea</name>
    <dbReference type="NCBI Taxonomy" id="192259"/>
    <lineage>
        <taxon>Eukaryota</taxon>
        <taxon>Viridiplantae</taxon>
        <taxon>Streptophyta</taxon>
        <taxon>Embryophyta</taxon>
        <taxon>Tracheophyta</taxon>
        <taxon>Spermatophyta</taxon>
        <taxon>Magnoliopsida</taxon>
        <taxon>eudicotyledons</taxon>
        <taxon>Gunneridae</taxon>
        <taxon>Pentapetalae</taxon>
        <taxon>asterids</taxon>
        <taxon>lamiids</taxon>
        <taxon>Lamiales</taxon>
        <taxon>Lentibulariaceae</taxon>
        <taxon>Genlisea</taxon>
    </lineage>
</organism>
<comment type="caution">
    <text evidence="2">The sequence shown here is derived from an EMBL/GenBank/DDBJ whole genome shotgun (WGS) entry which is preliminary data.</text>
</comment>
<dbReference type="PROSITE" id="PS51257">
    <property type="entry name" value="PROKAR_LIPOPROTEIN"/>
    <property type="match status" value="1"/>
</dbReference>
<evidence type="ECO:0000313" key="2">
    <source>
        <dbReference type="EMBL" id="EPS74296.1"/>
    </source>
</evidence>
<dbReference type="AlphaFoldDB" id="S8D9T0"/>
<dbReference type="InterPro" id="IPR036388">
    <property type="entry name" value="WH-like_DNA-bd_sf"/>
</dbReference>
<dbReference type="InterPro" id="IPR036390">
    <property type="entry name" value="WH_DNA-bd_sf"/>
</dbReference>
<dbReference type="Gene3D" id="1.10.10.10">
    <property type="entry name" value="Winged helix-like DNA-binding domain superfamily/Winged helix DNA-binding domain"/>
    <property type="match status" value="1"/>
</dbReference>
<dbReference type="OrthoDB" id="1606438at2759"/>
<dbReference type="SUPFAM" id="SSF46785">
    <property type="entry name" value="Winged helix' DNA-binding domain"/>
    <property type="match status" value="1"/>
</dbReference>
<evidence type="ECO:0000256" key="1">
    <source>
        <dbReference type="SAM" id="SignalP"/>
    </source>
</evidence>
<keyword evidence="1" id="KW-0732">Signal</keyword>
<accession>S8D9T0</accession>
<dbReference type="Proteomes" id="UP000015453">
    <property type="component" value="Unassembled WGS sequence"/>
</dbReference>
<protein>
    <submittedName>
        <fullName evidence="2">Uncharacterized protein</fullName>
    </submittedName>
</protein>
<reference evidence="2 3" key="1">
    <citation type="journal article" date="2013" name="BMC Genomics">
        <title>The miniature genome of a carnivorous plant Genlisea aurea contains a low number of genes and short non-coding sequences.</title>
        <authorList>
            <person name="Leushkin E.V."/>
            <person name="Sutormin R.A."/>
            <person name="Nabieva E.R."/>
            <person name="Penin A.A."/>
            <person name="Kondrashov A.S."/>
            <person name="Logacheva M.D."/>
        </authorList>
    </citation>
    <scope>NUCLEOTIDE SEQUENCE [LARGE SCALE GENOMIC DNA]</scope>
</reference>
<sequence length="67" mass="7304">MIDRILCLLAAHGIVACRAVASPHGGVERVYSPAPAPKLLTKSEEGISLALRCYSWLRTPYNSRHGE</sequence>
<feature type="chain" id="PRO_5004562261" evidence="1">
    <location>
        <begin position="22"/>
        <end position="67"/>
    </location>
</feature>
<evidence type="ECO:0000313" key="3">
    <source>
        <dbReference type="Proteomes" id="UP000015453"/>
    </source>
</evidence>
<feature type="signal peptide" evidence="1">
    <location>
        <begin position="1"/>
        <end position="21"/>
    </location>
</feature>
<name>S8D9T0_9LAMI</name>